<proteinExistence type="predicted"/>
<evidence type="ECO:0000259" key="1">
    <source>
        <dbReference type="Pfam" id="PF11695"/>
    </source>
</evidence>
<keyword evidence="3" id="KW-1185">Reference proteome</keyword>
<dbReference type="EMBL" id="SNWD01000009">
    <property type="protein sequence ID" value="TDN80688.1"/>
    <property type="molecule type" value="Genomic_DNA"/>
</dbReference>
<comment type="caution">
    <text evidence="2">The sequence shown here is derived from an EMBL/GenBank/DDBJ whole genome shotgun (WGS) entry which is preliminary data.</text>
</comment>
<name>A0A4V3BSS8_9SPHN</name>
<organism evidence="2 3">
    <name type="scientific">Stakelama pacifica</name>
    <dbReference type="NCBI Taxonomy" id="517720"/>
    <lineage>
        <taxon>Bacteria</taxon>
        <taxon>Pseudomonadati</taxon>
        <taxon>Pseudomonadota</taxon>
        <taxon>Alphaproteobacteria</taxon>
        <taxon>Sphingomonadales</taxon>
        <taxon>Sphingomonadaceae</taxon>
        <taxon>Stakelama</taxon>
    </lineage>
</organism>
<dbReference type="SUPFAM" id="SSF54909">
    <property type="entry name" value="Dimeric alpha+beta barrel"/>
    <property type="match status" value="1"/>
</dbReference>
<reference evidence="2 3" key="1">
    <citation type="submission" date="2019-03" db="EMBL/GenBank/DDBJ databases">
        <title>Genomic Encyclopedia of Type Strains, Phase IV (KMG-IV): sequencing the most valuable type-strain genomes for metagenomic binning, comparative biology and taxonomic classification.</title>
        <authorList>
            <person name="Goeker M."/>
        </authorList>
    </citation>
    <scope>NUCLEOTIDE SEQUENCE [LARGE SCALE GENOMIC DNA]</scope>
    <source>
        <strain evidence="2 3">DSM 25059</strain>
    </source>
</reference>
<dbReference type="RefSeq" id="WP_133496158.1">
    <property type="nucleotide sequence ID" value="NZ_BMLU01000009.1"/>
</dbReference>
<protein>
    <submittedName>
        <fullName evidence="2">Uncharacterized protein DUF3291</fullName>
    </submittedName>
</protein>
<dbReference type="AlphaFoldDB" id="A0A4V3BSS8"/>
<feature type="domain" description="DUF3291" evidence="1">
    <location>
        <begin position="46"/>
        <end position="108"/>
    </location>
</feature>
<sequence length="146" mass="17062">MVFVSITRLRVRSWRFMPAFFLHARRIIAQTGRAEGFVRGSLLRDRKLTFWTMTLWREQADMKRYMASGAHLKAMPRLSRWCDEASVVHWTQDDAAAPDWREADRRMREAGRPSKVRHPSADHQNLTYAAPRTSGAVAIRPVRARR</sequence>
<dbReference type="InterPro" id="IPR011008">
    <property type="entry name" value="Dimeric_a/b-barrel"/>
</dbReference>
<gene>
    <name evidence="2" type="ORF">EV664_10978</name>
</gene>
<dbReference type="Pfam" id="PF11695">
    <property type="entry name" value="DUF3291"/>
    <property type="match status" value="1"/>
</dbReference>
<evidence type="ECO:0000313" key="2">
    <source>
        <dbReference type="EMBL" id="TDN80688.1"/>
    </source>
</evidence>
<dbReference type="Proteomes" id="UP000295493">
    <property type="component" value="Unassembled WGS sequence"/>
</dbReference>
<accession>A0A4V3BSS8</accession>
<dbReference type="InterPro" id="IPR021708">
    <property type="entry name" value="DUF3291"/>
</dbReference>
<dbReference type="OrthoDB" id="1550774at2"/>
<evidence type="ECO:0000313" key="3">
    <source>
        <dbReference type="Proteomes" id="UP000295493"/>
    </source>
</evidence>